<dbReference type="NCBIfam" id="TIGR00254">
    <property type="entry name" value="GGDEF"/>
    <property type="match status" value="1"/>
</dbReference>
<dbReference type="Pfam" id="PF00990">
    <property type="entry name" value="GGDEF"/>
    <property type="match status" value="1"/>
</dbReference>
<feature type="domain" description="PAS" evidence="2">
    <location>
        <begin position="421"/>
        <end position="491"/>
    </location>
</feature>
<dbReference type="InterPro" id="IPR029787">
    <property type="entry name" value="Nucleotide_cyclase"/>
</dbReference>
<comment type="caution">
    <text evidence="4">The sequence shown here is derived from an EMBL/GenBank/DDBJ whole genome shotgun (WGS) entry which is preliminary data.</text>
</comment>
<dbReference type="InterPro" id="IPR043128">
    <property type="entry name" value="Rev_trsase/Diguanyl_cyclase"/>
</dbReference>
<dbReference type="PROSITE" id="PS50887">
    <property type="entry name" value="GGDEF"/>
    <property type="match status" value="1"/>
</dbReference>
<keyword evidence="5" id="KW-1185">Reference proteome</keyword>
<keyword evidence="1" id="KW-0472">Membrane</keyword>
<feature type="transmembrane region" description="Helical" evidence="1">
    <location>
        <begin position="196"/>
        <end position="218"/>
    </location>
</feature>
<dbReference type="Proteomes" id="UP000442707">
    <property type="component" value="Unassembled WGS sequence"/>
</dbReference>
<sequence length="724" mass="74832">MPALRPLLGMAGPATLGNRSCPTARCVPDPSHLARGFSLPLHGGRCRHRDGVFLISGEAHSGRPCGLREDLPSLLSASAVSYVLSISLLRSTNAGVRMIHGGTGRAGSQFAVLTVVAGADVTAAVLLPAGTGVPAAHGVAAVSLLIRSRTAPRKVRLRLTLFAVSVAAGGLHHLLAGRIDSSGAHSAGGLPSVVRPLAGAGIAACMGVAVIALVMAAADNGTTLTSLRRLLDSWLIAGSLLTSGWVLLLHRADQGGDVSASLLALARVVTDILVLALFVALRFCLRRSERTATTVGAVALVVLFTGDVLRIVLPAPGGWSGIPLATACSMTGLTLVAVAPWLPGGVSTVGFDQRSMPVTGVVAAFVPMAVCALAISAHAVTGGCVDLVMTALAGSVLLALGARQGVTHADQLRIAQEAKAREAHYRTLVDGTLDVITIIGHDGVVRYVSPAVHPVFGYRPEELVGARVPLFCHPDDVPPLMQAVQTLVDDAGSGARGPGHRVSCRVRSADGRWRHVESTIGHHPEGMIFISRDVSERVAQQAQLEHLAFHDALTGLPNRALFVDRVAHALQKRTTGVAPPVVLFVDLDGFKAVNDSAGHATGDALLTHAARRLQASVRAGDTIARLGGDEFAALLEWEAATHPSSAREVAARILSALKKPYRIGGRDAVVSASIGMAMAAPGVTPDELLHQADLAMYAAKAAGKGRIHVHASQPPPVSSGASHR</sequence>
<feature type="domain" description="GGDEF" evidence="3">
    <location>
        <begin position="578"/>
        <end position="712"/>
    </location>
</feature>
<reference evidence="4 5" key="1">
    <citation type="submission" date="2019-09" db="EMBL/GenBank/DDBJ databases">
        <title>Screening of Novel Bioactive Compounds from Soil-Associated.</title>
        <authorList>
            <person name="Zhao S."/>
        </authorList>
    </citation>
    <scope>NUCLEOTIDE SEQUENCE [LARGE SCALE GENOMIC DNA]</scope>
    <source>
        <strain evidence="4 5">HIT-DPA4</strain>
    </source>
</reference>
<feature type="transmembrane region" description="Helical" evidence="1">
    <location>
        <begin position="319"/>
        <end position="343"/>
    </location>
</feature>
<dbReference type="AlphaFoldDB" id="A0A6H9UQB2"/>
<keyword evidence="1" id="KW-0812">Transmembrane</keyword>
<dbReference type="InterPro" id="IPR000160">
    <property type="entry name" value="GGDEF_dom"/>
</dbReference>
<gene>
    <name evidence="4" type="ORF">F7R91_34735</name>
</gene>
<dbReference type="PROSITE" id="PS50112">
    <property type="entry name" value="PAS"/>
    <property type="match status" value="1"/>
</dbReference>
<dbReference type="CDD" id="cd01949">
    <property type="entry name" value="GGDEF"/>
    <property type="match status" value="1"/>
</dbReference>
<dbReference type="SUPFAM" id="SSF55785">
    <property type="entry name" value="PYP-like sensor domain (PAS domain)"/>
    <property type="match status" value="1"/>
</dbReference>
<evidence type="ECO:0000313" key="4">
    <source>
        <dbReference type="EMBL" id="KAB1140773.1"/>
    </source>
</evidence>
<accession>A0A6H9UQB2</accession>
<dbReference type="NCBIfam" id="TIGR00229">
    <property type="entry name" value="sensory_box"/>
    <property type="match status" value="1"/>
</dbReference>
<dbReference type="InterPro" id="IPR013655">
    <property type="entry name" value="PAS_fold_3"/>
</dbReference>
<feature type="transmembrane region" description="Helical" evidence="1">
    <location>
        <begin position="293"/>
        <end position="313"/>
    </location>
</feature>
<dbReference type="Gene3D" id="3.30.450.20">
    <property type="entry name" value="PAS domain"/>
    <property type="match status" value="1"/>
</dbReference>
<dbReference type="InterPro" id="IPR035965">
    <property type="entry name" value="PAS-like_dom_sf"/>
</dbReference>
<feature type="transmembrane region" description="Helical" evidence="1">
    <location>
        <begin position="157"/>
        <end position="176"/>
    </location>
</feature>
<dbReference type="SMART" id="SM00091">
    <property type="entry name" value="PAS"/>
    <property type="match status" value="1"/>
</dbReference>
<dbReference type="InterPro" id="IPR000014">
    <property type="entry name" value="PAS"/>
</dbReference>
<evidence type="ECO:0000313" key="5">
    <source>
        <dbReference type="Proteomes" id="UP000442707"/>
    </source>
</evidence>
<dbReference type="SMART" id="SM00267">
    <property type="entry name" value="GGDEF"/>
    <property type="match status" value="1"/>
</dbReference>
<proteinExistence type="predicted"/>
<feature type="transmembrane region" description="Helical" evidence="1">
    <location>
        <begin position="260"/>
        <end position="281"/>
    </location>
</feature>
<organism evidence="4 5">
    <name type="scientific">Streptomyces luteolifulvus</name>
    <dbReference type="NCBI Taxonomy" id="2615112"/>
    <lineage>
        <taxon>Bacteria</taxon>
        <taxon>Bacillati</taxon>
        <taxon>Actinomycetota</taxon>
        <taxon>Actinomycetes</taxon>
        <taxon>Kitasatosporales</taxon>
        <taxon>Streptomycetaceae</taxon>
        <taxon>Streptomyces</taxon>
    </lineage>
</organism>
<feature type="transmembrane region" description="Helical" evidence="1">
    <location>
        <begin position="355"/>
        <end position="375"/>
    </location>
</feature>
<keyword evidence="1" id="KW-1133">Transmembrane helix</keyword>
<dbReference type="EMBL" id="VZRB01000038">
    <property type="protein sequence ID" value="KAB1140773.1"/>
    <property type="molecule type" value="Genomic_DNA"/>
</dbReference>
<name>A0A6H9UQB2_9ACTN</name>
<feature type="transmembrane region" description="Helical" evidence="1">
    <location>
        <begin position="230"/>
        <end position="248"/>
    </location>
</feature>
<dbReference type="CDD" id="cd00130">
    <property type="entry name" value="PAS"/>
    <property type="match status" value="1"/>
</dbReference>
<evidence type="ECO:0000259" key="2">
    <source>
        <dbReference type="PROSITE" id="PS50112"/>
    </source>
</evidence>
<dbReference type="SUPFAM" id="SSF55073">
    <property type="entry name" value="Nucleotide cyclase"/>
    <property type="match status" value="1"/>
</dbReference>
<dbReference type="PANTHER" id="PTHR44757">
    <property type="entry name" value="DIGUANYLATE CYCLASE DGCP"/>
    <property type="match status" value="1"/>
</dbReference>
<dbReference type="Gene3D" id="3.30.70.270">
    <property type="match status" value="1"/>
</dbReference>
<evidence type="ECO:0000259" key="3">
    <source>
        <dbReference type="PROSITE" id="PS50887"/>
    </source>
</evidence>
<dbReference type="Pfam" id="PF08447">
    <property type="entry name" value="PAS_3"/>
    <property type="match status" value="1"/>
</dbReference>
<protein>
    <submittedName>
        <fullName evidence="4">Diguanylate cyclase</fullName>
    </submittedName>
</protein>
<dbReference type="InterPro" id="IPR052155">
    <property type="entry name" value="Biofilm_reg_signaling"/>
</dbReference>
<evidence type="ECO:0000256" key="1">
    <source>
        <dbReference type="SAM" id="Phobius"/>
    </source>
</evidence>
<dbReference type="PANTHER" id="PTHR44757:SF2">
    <property type="entry name" value="BIOFILM ARCHITECTURE MAINTENANCE PROTEIN MBAA"/>
    <property type="match status" value="1"/>
</dbReference>